<dbReference type="SMART" id="SM01052">
    <property type="entry name" value="CAP_GLY"/>
    <property type="match status" value="1"/>
</dbReference>
<dbReference type="AlphaFoldDB" id="A0A158PMW4"/>
<dbReference type="InterPro" id="IPR000938">
    <property type="entry name" value="CAP-Gly_domain"/>
</dbReference>
<dbReference type="PROSITE" id="PS00845">
    <property type="entry name" value="CAP_GLY_1"/>
    <property type="match status" value="1"/>
</dbReference>
<dbReference type="SUPFAM" id="SSF74924">
    <property type="entry name" value="Cap-Gly domain"/>
    <property type="match status" value="1"/>
</dbReference>
<keyword evidence="7" id="KW-1185">Reference proteome</keyword>
<evidence type="ECO:0000313" key="6">
    <source>
        <dbReference type="EMBL" id="VDK42252.1"/>
    </source>
</evidence>
<dbReference type="PANTHER" id="PTHR18916">
    <property type="entry name" value="DYNACTIN 1-RELATED MICROTUBULE-BINDING"/>
    <property type="match status" value="1"/>
</dbReference>
<dbReference type="GO" id="GO:0031122">
    <property type="term" value="P:cytoplasmic microtubule organization"/>
    <property type="evidence" value="ECO:0007669"/>
    <property type="project" value="TreeGrafter"/>
</dbReference>
<keyword evidence="3" id="KW-0143">Chaperone</keyword>
<comment type="subcellular location">
    <subcellularLocation>
        <location evidence="1">Cytoplasm</location>
    </subcellularLocation>
</comment>
<reference evidence="8" key="1">
    <citation type="submission" date="2016-04" db="UniProtKB">
        <authorList>
            <consortium name="WormBaseParasite"/>
        </authorList>
    </citation>
    <scope>IDENTIFICATION</scope>
</reference>
<dbReference type="Gene3D" id="3.10.20.90">
    <property type="entry name" value="Phosphatidylinositol 3-kinase Catalytic Subunit, Chain A, domain 1"/>
    <property type="match status" value="1"/>
</dbReference>
<protein>
    <submittedName>
        <fullName evidence="8">Tubulin-specific chaperone B (inferred by orthology to a C. elegans protein)</fullName>
    </submittedName>
</protein>
<evidence type="ECO:0000259" key="5">
    <source>
        <dbReference type="PROSITE" id="PS50245"/>
    </source>
</evidence>
<dbReference type="EMBL" id="UYRR01030981">
    <property type="protein sequence ID" value="VDK42252.1"/>
    <property type="molecule type" value="Genomic_DNA"/>
</dbReference>
<dbReference type="WBParaSite" id="ASIM_0001031601-mRNA-1">
    <property type="protein sequence ID" value="ASIM_0001031601-mRNA-1"/>
    <property type="gene ID" value="ASIM_0001031601"/>
</dbReference>
<evidence type="ECO:0000313" key="8">
    <source>
        <dbReference type="WBParaSite" id="ASIM_0001031601-mRNA-1"/>
    </source>
</evidence>
<dbReference type="GO" id="GO:0005829">
    <property type="term" value="C:cytosol"/>
    <property type="evidence" value="ECO:0007669"/>
    <property type="project" value="UniProtKB-ARBA"/>
</dbReference>
<organism evidence="8">
    <name type="scientific">Anisakis simplex</name>
    <name type="common">Herring worm</name>
    <dbReference type="NCBI Taxonomy" id="6269"/>
    <lineage>
        <taxon>Eukaryota</taxon>
        <taxon>Metazoa</taxon>
        <taxon>Ecdysozoa</taxon>
        <taxon>Nematoda</taxon>
        <taxon>Chromadorea</taxon>
        <taxon>Rhabditida</taxon>
        <taxon>Spirurina</taxon>
        <taxon>Ascaridomorpha</taxon>
        <taxon>Ascaridoidea</taxon>
        <taxon>Anisakidae</taxon>
        <taxon>Anisakis</taxon>
        <taxon>Anisakis simplex complex</taxon>
    </lineage>
</organism>
<dbReference type="GO" id="GO:0007023">
    <property type="term" value="P:post-chaperonin tubulin folding pathway"/>
    <property type="evidence" value="ECO:0007669"/>
    <property type="project" value="InterPro"/>
</dbReference>
<dbReference type="InterPro" id="IPR045172">
    <property type="entry name" value="TBCB_Ubl"/>
</dbReference>
<evidence type="ECO:0000256" key="4">
    <source>
        <dbReference type="ARBA" id="ARBA00025779"/>
    </source>
</evidence>
<accession>A0A158PMW4</accession>
<dbReference type="OrthoDB" id="5295208at2759"/>
<dbReference type="SUPFAM" id="SSF54236">
    <property type="entry name" value="Ubiquitin-like"/>
    <property type="match status" value="1"/>
</dbReference>
<dbReference type="PROSITE" id="PS50245">
    <property type="entry name" value="CAP_GLY_2"/>
    <property type="match status" value="1"/>
</dbReference>
<name>A0A158PMW4_ANISI</name>
<comment type="similarity">
    <text evidence="4">Belongs to the TBCB family.</text>
</comment>
<dbReference type="Gene3D" id="2.30.30.190">
    <property type="entry name" value="CAP Gly-rich-like domain"/>
    <property type="match status" value="1"/>
</dbReference>
<evidence type="ECO:0000256" key="1">
    <source>
        <dbReference type="ARBA" id="ARBA00004496"/>
    </source>
</evidence>
<dbReference type="Pfam" id="PF01302">
    <property type="entry name" value="CAP_GLY"/>
    <property type="match status" value="1"/>
</dbReference>
<dbReference type="GO" id="GO:0035371">
    <property type="term" value="C:microtubule plus-end"/>
    <property type="evidence" value="ECO:0007669"/>
    <property type="project" value="TreeGrafter"/>
</dbReference>
<gene>
    <name evidence="6" type="ORF">ASIM_LOCUS10047</name>
</gene>
<dbReference type="GO" id="GO:0007021">
    <property type="term" value="P:tubulin complex assembly"/>
    <property type="evidence" value="ECO:0007669"/>
    <property type="project" value="InterPro"/>
</dbReference>
<sequence>MSSLSVIHIKITSDASQFPCEKHYPPSMQLKDLKSKIQLVVGMAAEAMQIELRDKTGKFIASLTDDMATLENLGIGDGMNVHVKDSSGLVSNLMDPSMVEKYAISDEQYDQRDESVRAWKKRQGLGMSPDGQQSQHEIEASRQMAEHIKVGSRCSVQLSNQPEKRGVVSFVGETQFKPGYWIGVTYDEPVGKNDGSVNGQRYFQCDDKYGGFVRPKDVHTGDYPPFISDREMEEI</sequence>
<proteinExistence type="inferred from homology"/>
<dbReference type="Proteomes" id="UP000267096">
    <property type="component" value="Unassembled WGS sequence"/>
</dbReference>
<evidence type="ECO:0000313" key="7">
    <source>
        <dbReference type="Proteomes" id="UP000267096"/>
    </source>
</evidence>
<dbReference type="PANTHER" id="PTHR18916:SF85">
    <property type="entry name" value="TUBULIN-FOLDING COFACTOR B"/>
    <property type="match status" value="1"/>
</dbReference>
<dbReference type="FunFam" id="2.30.30.190:FF:000013">
    <property type="entry name" value="Tubulin-folding cofactor B"/>
    <property type="match status" value="1"/>
</dbReference>
<evidence type="ECO:0000256" key="2">
    <source>
        <dbReference type="ARBA" id="ARBA00022490"/>
    </source>
</evidence>
<dbReference type="GO" id="GO:0043014">
    <property type="term" value="F:alpha-tubulin binding"/>
    <property type="evidence" value="ECO:0007669"/>
    <property type="project" value="InterPro"/>
</dbReference>
<evidence type="ECO:0000256" key="3">
    <source>
        <dbReference type="ARBA" id="ARBA00023186"/>
    </source>
</evidence>
<dbReference type="Pfam" id="PF14560">
    <property type="entry name" value="Ubiquitin_2"/>
    <property type="match status" value="1"/>
</dbReference>
<reference evidence="6 7" key="2">
    <citation type="submission" date="2018-11" db="EMBL/GenBank/DDBJ databases">
        <authorList>
            <consortium name="Pathogen Informatics"/>
        </authorList>
    </citation>
    <scope>NUCLEOTIDE SEQUENCE [LARGE SCALE GENOMIC DNA]</scope>
</reference>
<dbReference type="GO" id="GO:0005634">
    <property type="term" value="C:nucleus"/>
    <property type="evidence" value="ECO:0007669"/>
    <property type="project" value="TreeGrafter"/>
</dbReference>
<keyword evidence="2" id="KW-0963">Cytoplasm</keyword>
<dbReference type="CDD" id="cd01789">
    <property type="entry name" value="Ubl_TBCB"/>
    <property type="match status" value="1"/>
</dbReference>
<dbReference type="GO" id="GO:0051010">
    <property type="term" value="F:microtubule plus-end binding"/>
    <property type="evidence" value="ECO:0007669"/>
    <property type="project" value="TreeGrafter"/>
</dbReference>
<feature type="domain" description="CAP-Gly" evidence="5">
    <location>
        <begin position="172"/>
        <end position="214"/>
    </location>
</feature>
<dbReference type="InterPro" id="IPR036859">
    <property type="entry name" value="CAP-Gly_dom_sf"/>
</dbReference>
<dbReference type="InterPro" id="IPR029071">
    <property type="entry name" value="Ubiquitin-like_domsf"/>
</dbReference>
<dbReference type="InterPro" id="IPR000626">
    <property type="entry name" value="Ubiquitin-like_dom"/>
</dbReference>